<dbReference type="PANTHER" id="PTHR20854:SF4">
    <property type="entry name" value="INOSITOL-1-MONOPHOSPHATASE-RELATED"/>
    <property type="match status" value="1"/>
</dbReference>
<keyword evidence="2" id="KW-0460">Magnesium</keyword>
<gene>
    <name evidence="3" type="ORF">JTE90_005536</name>
</gene>
<keyword evidence="4" id="KW-1185">Reference proteome</keyword>
<sequence>MKSSESKHTFFWWIVLGVVYNPILNQMYTGVKGKGAFCNGKPLKVSNVQNLSEALVIADCGSTRTKESLDQMFANFRQVTEKAHGLQILGSAALNMCMVASGEGDAYFEYTLHCWDMAAEKIIVEEAGGVKSYLCLFSTACYITLQTAATHLTPKRQIIKCGTKKVHIWEVEKFSSIVQQVLSLSYST</sequence>
<dbReference type="PRINTS" id="PR00377">
    <property type="entry name" value="IMPHPHTASES"/>
</dbReference>
<evidence type="ECO:0000256" key="2">
    <source>
        <dbReference type="PIRSR" id="PIRSR600760-2"/>
    </source>
</evidence>
<dbReference type="EMBL" id="JAFNEN010000127">
    <property type="protein sequence ID" value="KAG8193185.1"/>
    <property type="molecule type" value="Genomic_DNA"/>
</dbReference>
<comment type="cofactor">
    <cofactor evidence="2">
        <name>Mg(2+)</name>
        <dbReference type="ChEBI" id="CHEBI:18420"/>
    </cofactor>
</comment>
<name>A0AAV6V8V7_9ARAC</name>
<dbReference type="SUPFAM" id="SSF56655">
    <property type="entry name" value="Carbohydrate phosphatase"/>
    <property type="match status" value="1"/>
</dbReference>
<dbReference type="GO" id="GO:0007165">
    <property type="term" value="P:signal transduction"/>
    <property type="evidence" value="ECO:0007669"/>
    <property type="project" value="TreeGrafter"/>
</dbReference>
<dbReference type="Pfam" id="PF00459">
    <property type="entry name" value="Inositol_P"/>
    <property type="match status" value="1"/>
</dbReference>
<dbReference type="InterPro" id="IPR000760">
    <property type="entry name" value="Inositol_monophosphatase-like"/>
</dbReference>
<dbReference type="Gene3D" id="3.30.540.10">
    <property type="entry name" value="Fructose-1,6-Bisphosphatase, subunit A, domain 1"/>
    <property type="match status" value="1"/>
</dbReference>
<dbReference type="GO" id="GO:0008934">
    <property type="term" value="F:inositol monophosphate 1-phosphatase activity"/>
    <property type="evidence" value="ECO:0007669"/>
    <property type="project" value="TreeGrafter"/>
</dbReference>
<dbReference type="PANTHER" id="PTHR20854">
    <property type="entry name" value="INOSITOL MONOPHOSPHATASE"/>
    <property type="match status" value="1"/>
</dbReference>
<keyword evidence="2" id="KW-0479">Metal-binding</keyword>
<organism evidence="3 4">
    <name type="scientific">Oedothorax gibbosus</name>
    <dbReference type="NCBI Taxonomy" id="931172"/>
    <lineage>
        <taxon>Eukaryota</taxon>
        <taxon>Metazoa</taxon>
        <taxon>Ecdysozoa</taxon>
        <taxon>Arthropoda</taxon>
        <taxon>Chelicerata</taxon>
        <taxon>Arachnida</taxon>
        <taxon>Araneae</taxon>
        <taxon>Araneomorphae</taxon>
        <taxon>Entelegynae</taxon>
        <taxon>Araneoidea</taxon>
        <taxon>Linyphiidae</taxon>
        <taxon>Erigoninae</taxon>
        <taxon>Oedothorax</taxon>
    </lineage>
</organism>
<feature type="binding site" evidence="2">
    <location>
        <position position="116"/>
    </location>
    <ligand>
        <name>Mg(2+)</name>
        <dbReference type="ChEBI" id="CHEBI:18420"/>
        <label>1</label>
        <note>catalytic</note>
    </ligand>
</feature>
<evidence type="ECO:0000313" key="3">
    <source>
        <dbReference type="EMBL" id="KAG8193185.1"/>
    </source>
</evidence>
<evidence type="ECO:0000256" key="1">
    <source>
        <dbReference type="ARBA" id="ARBA00009759"/>
    </source>
</evidence>
<dbReference type="Gene3D" id="3.40.190.80">
    <property type="match status" value="1"/>
</dbReference>
<dbReference type="GO" id="GO:0006020">
    <property type="term" value="P:inositol metabolic process"/>
    <property type="evidence" value="ECO:0007669"/>
    <property type="project" value="TreeGrafter"/>
</dbReference>
<dbReference type="Proteomes" id="UP000827092">
    <property type="component" value="Unassembled WGS sequence"/>
</dbReference>
<comment type="caution">
    <text evidence="3">The sequence shown here is derived from an EMBL/GenBank/DDBJ whole genome shotgun (WGS) entry which is preliminary data.</text>
</comment>
<evidence type="ECO:0008006" key="5">
    <source>
        <dbReference type="Google" id="ProtNLM"/>
    </source>
</evidence>
<protein>
    <recommendedName>
        <fullName evidence="5">Inositol monophosphatase</fullName>
    </recommendedName>
</protein>
<evidence type="ECO:0000313" key="4">
    <source>
        <dbReference type="Proteomes" id="UP000827092"/>
    </source>
</evidence>
<proteinExistence type="inferred from homology"/>
<dbReference type="GO" id="GO:0046872">
    <property type="term" value="F:metal ion binding"/>
    <property type="evidence" value="ECO:0007669"/>
    <property type="project" value="UniProtKB-KW"/>
</dbReference>
<comment type="similarity">
    <text evidence="1">Belongs to the inositol monophosphatase superfamily.</text>
</comment>
<reference evidence="3 4" key="1">
    <citation type="journal article" date="2022" name="Nat. Ecol. Evol.">
        <title>A masculinizing supergene underlies an exaggerated male reproductive morph in a spider.</title>
        <authorList>
            <person name="Hendrickx F."/>
            <person name="De Corte Z."/>
            <person name="Sonet G."/>
            <person name="Van Belleghem S.M."/>
            <person name="Kostlbacher S."/>
            <person name="Vangestel C."/>
        </authorList>
    </citation>
    <scope>NUCLEOTIDE SEQUENCE [LARGE SCALE GENOMIC DNA]</scope>
    <source>
        <strain evidence="3">W744_W776</strain>
    </source>
</reference>
<accession>A0AAV6V8V7</accession>
<dbReference type="AlphaFoldDB" id="A0AAV6V8V7"/>